<protein>
    <recommendedName>
        <fullName evidence="14 17">Alpha-1,3-mannosyl-glycoprotein 2-beta-N-acetylglucosaminyltransferase</fullName>
        <shortName evidence="17">GNT-I</shortName>
        <shortName evidence="17">GlcNAc-T I</shortName>
        <ecNumber evidence="14 17">2.4.1.101</ecNumber>
    </recommendedName>
    <alternativeName>
        <fullName evidence="15 17">N-glycosyl-oligosaccharide-glycoprotein N-acetylglucosaminyltransferase I</fullName>
    </alternativeName>
</protein>
<comment type="function">
    <text evidence="13 17">Initiates complex N-linked carbohydrate formation. Essential for the conversion of high-mannose to hybrid and complex N-glycans.</text>
</comment>
<keyword evidence="6 17" id="KW-0812">Transmembrane</keyword>
<dbReference type="InterPro" id="IPR004139">
    <property type="entry name" value="Glyco_trans_13"/>
</dbReference>
<keyword evidence="5" id="KW-0808">Transferase</keyword>
<dbReference type="GO" id="GO:0003827">
    <property type="term" value="F:alpha-1,3-mannosylglycoprotein 2-beta-N-acetylglucosaminyltransferase activity"/>
    <property type="evidence" value="ECO:0007669"/>
    <property type="project" value="UniProtKB-UniRule"/>
</dbReference>
<comment type="cofactor">
    <cofactor evidence="17">
        <name>Mn(2+)</name>
        <dbReference type="ChEBI" id="CHEBI:29035"/>
    </cofactor>
    <text evidence="17">The cofactor is mostly bound to the substrate.</text>
</comment>
<evidence type="ECO:0000256" key="4">
    <source>
        <dbReference type="ARBA" id="ARBA00022676"/>
    </source>
</evidence>
<evidence type="ECO:0000256" key="1">
    <source>
        <dbReference type="ARBA" id="ARBA00004323"/>
    </source>
</evidence>
<evidence type="ECO:0000256" key="6">
    <source>
        <dbReference type="ARBA" id="ARBA00022692"/>
    </source>
</evidence>
<evidence type="ECO:0000256" key="12">
    <source>
        <dbReference type="ARBA" id="ARBA00023211"/>
    </source>
</evidence>
<dbReference type="PANTHER" id="PTHR10468:SF3">
    <property type="entry name" value="ALPHA-1,3-MANNOSYL-GLYCOPROTEIN 2-BETA-N-ACETYLGLUCOSAMINYLTRANSFERASE"/>
    <property type="match status" value="1"/>
</dbReference>
<dbReference type="InterPro" id="IPR029044">
    <property type="entry name" value="Nucleotide-diphossugar_trans"/>
</dbReference>
<evidence type="ECO:0000256" key="10">
    <source>
        <dbReference type="ARBA" id="ARBA00023034"/>
    </source>
</evidence>
<dbReference type="EC" id="2.4.1.101" evidence="14 17"/>
<evidence type="ECO:0000256" key="2">
    <source>
        <dbReference type="ARBA" id="ARBA00004922"/>
    </source>
</evidence>
<comment type="pathway">
    <text evidence="2 17">Protein modification; protein glycosylation.</text>
</comment>
<evidence type="ECO:0000313" key="19">
    <source>
        <dbReference type="WBParaSite" id="SVE_0947600.1"/>
    </source>
</evidence>
<dbReference type="Pfam" id="PF03071">
    <property type="entry name" value="GNT-I"/>
    <property type="match status" value="1"/>
</dbReference>
<proteinExistence type="inferred from homology"/>
<comment type="subcellular location">
    <subcellularLocation>
        <location evidence="1 17">Golgi apparatus membrane</location>
        <topology evidence="1 17">Single-pass type II membrane protein</topology>
    </subcellularLocation>
</comment>
<dbReference type="Proteomes" id="UP000035680">
    <property type="component" value="Unassembled WGS sequence"/>
</dbReference>
<dbReference type="AlphaFoldDB" id="A0A0K0FKB2"/>
<keyword evidence="7 17" id="KW-0479">Metal-binding</keyword>
<dbReference type="WBParaSite" id="SVE_0947600.1">
    <property type="protein sequence ID" value="SVE_0947600.1"/>
    <property type="gene ID" value="SVE_0947600"/>
</dbReference>
<reference evidence="18" key="1">
    <citation type="submission" date="2014-07" db="EMBL/GenBank/DDBJ databases">
        <authorList>
            <person name="Martin A.A"/>
            <person name="De Silva N."/>
        </authorList>
    </citation>
    <scope>NUCLEOTIDE SEQUENCE</scope>
</reference>
<evidence type="ECO:0000256" key="11">
    <source>
        <dbReference type="ARBA" id="ARBA00023136"/>
    </source>
</evidence>
<evidence type="ECO:0000256" key="7">
    <source>
        <dbReference type="ARBA" id="ARBA00022723"/>
    </source>
</evidence>
<keyword evidence="8 17" id="KW-0735">Signal-anchor</keyword>
<dbReference type="GO" id="GO:0006487">
    <property type="term" value="P:protein N-linked glycosylation"/>
    <property type="evidence" value="ECO:0007669"/>
    <property type="project" value="TreeGrafter"/>
</dbReference>
<dbReference type="FunFam" id="3.90.550.10:FF:000252">
    <property type="entry name" value="Protein O-linked-mannose beta-1,2-N-acetylglucosaminyltransferase 1"/>
    <property type="match status" value="1"/>
</dbReference>
<comment type="similarity">
    <text evidence="3 17">Belongs to the glycosyltransferase 13 family.</text>
</comment>
<name>A0A0K0FKB2_STRVS</name>
<evidence type="ECO:0000256" key="5">
    <source>
        <dbReference type="ARBA" id="ARBA00022679"/>
    </source>
</evidence>
<organism evidence="18 19">
    <name type="scientific">Strongyloides venezuelensis</name>
    <name type="common">Threadworm</name>
    <dbReference type="NCBI Taxonomy" id="75913"/>
    <lineage>
        <taxon>Eukaryota</taxon>
        <taxon>Metazoa</taxon>
        <taxon>Ecdysozoa</taxon>
        <taxon>Nematoda</taxon>
        <taxon>Chromadorea</taxon>
        <taxon>Rhabditida</taxon>
        <taxon>Tylenchina</taxon>
        <taxon>Panagrolaimomorpha</taxon>
        <taxon>Strongyloidoidea</taxon>
        <taxon>Strongyloididae</taxon>
        <taxon>Strongyloides</taxon>
    </lineage>
</organism>
<keyword evidence="9 17" id="KW-1133">Transmembrane helix</keyword>
<evidence type="ECO:0000256" key="14">
    <source>
        <dbReference type="ARBA" id="ARBA00038949"/>
    </source>
</evidence>
<keyword evidence="11 17" id="KW-0472">Membrane</keyword>
<dbReference type="GO" id="GO:0030145">
    <property type="term" value="F:manganese ion binding"/>
    <property type="evidence" value="ECO:0007669"/>
    <property type="project" value="UniProtKB-UniRule"/>
</dbReference>
<evidence type="ECO:0000256" key="8">
    <source>
        <dbReference type="ARBA" id="ARBA00022968"/>
    </source>
</evidence>
<dbReference type="PANTHER" id="PTHR10468">
    <property type="entry name" value="PROTEIN O-LINKED-MANNOSE BETA-1,2-N-ACETYLGLUCOSAMINYLTRANSFERASE 1/ALPHA-1,3-MANNOSYL-GLYCOPROTEIN 2-BETA-N-ACETYLGLUCOSAMINYLTRANSFERASE"/>
    <property type="match status" value="1"/>
</dbReference>
<dbReference type="Gene3D" id="3.90.550.10">
    <property type="entry name" value="Spore Coat Polysaccharide Biosynthesis Protein SpsA, Chain A"/>
    <property type="match status" value="1"/>
</dbReference>
<sequence length="466" mass="55365">MYKKIFSKRFVLYIILICLSFYTLFIYHNKDKQRPLVFNDSVESLQLYEDKKIHNQSIDPIPIIVFSAKRPAALKNHLNLLMKYRNNKYHQFPIIISIDGYDDDVSKVAEEFILKNPGVIKWHHNNSKILPIKHRNYRRISEHYKYSLDRIFSTYSFESLIITEDDLDISIDFFNYFKKMKKLLFEDKTLMCISAWNDNGLEKLIDKNKTLSFKRTDFFPGLGWMLRKDFWLEIKNDFPEIYWDDFLRSENIRKGRNCIIPEISRTYHNMKLAGKGSSGGMYSDKLSMIKLNDIYVNYDDFDVESLKKENYNSALLNKIFSAKNTTLEDLLNLKDTNLSRIVTRYSSPREFRQLANKFNLMNDLRGSGVPRTAYYGIVSFFHNGTEIFLVPRNFTMSSLDEDPKNIIYHSDWEAKSLYLDFEETYCNKPKYNLPKPCDPSNETFRNAFIKKFKKTRLDLYQSMIVN</sequence>
<dbReference type="UniPathway" id="UPA00378"/>
<dbReference type="STRING" id="75913.A0A0K0FKB2"/>
<evidence type="ECO:0000256" key="13">
    <source>
        <dbReference type="ARBA" id="ARBA00037706"/>
    </source>
</evidence>
<comment type="catalytic activity">
    <reaction evidence="16 17">
        <text>N(4)-(alpha-D-Man-(1-&gt;3)-[alpha-D-Man-(1-&gt;3)-[alpha-D-Man-(1-&gt;6)]-alpha-D-Man-(1-&gt;6)]-beta-D-Man-(1-&gt;4)-beta-D-GlcNAc-(1-&gt;4)-beta-D-GlcNAc)-L-asparaginyl-[protein] (N-glucan mannose isomer 5A1,2) + UDP-N-acetyl-alpha-D-glucosamine = N(4)-{beta-D-GlcNAc-(1-&gt;2)-alpha-D-Man-(1-&gt;3)-[alpha-D-Man-(1-&gt;3)-[alpha-D-Man-(1-&gt;6)]-alpha-D-Man-(1-&gt;6)]-beta-D-Man-(1-&gt;4)-beta-D-GlcNAc-(1-&gt;4)-beta-D-GlcNAc}-L-asparaginyl-[protein] + UDP + H(+)</text>
        <dbReference type="Rhea" id="RHEA:11456"/>
        <dbReference type="Rhea" id="RHEA-COMP:14367"/>
        <dbReference type="Rhea" id="RHEA-COMP:14368"/>
        <dbReference type="ChEBI" id="CHEBI:15378"/>
        <dbReference type="ChEBI" id="CHEBI:57705"/>
        <dbReference type="ChEBI" id="CHEBI:58223"/>
        <dbReference type="ChEBI" id="CHEBI:59087"/>
        <dbReference type="ChEBI" id="CHEBI:60625"/>
        <dbReference type="EC" id="2.4.1.101"/>
    </reaction>
</comment>
<dbReference type="Gene3D" id="3.10.180.20">
    <property type="entry name" value="N-Acetylglucosaminyltransferase I, Domain 2"/>
    <property type="match status" value="1"/>
</dbReference>
<feature type="transmembrane region" description="Helical" evidence="17">
    <location>
        <begin position="10"/>
        <end position="28"/>
    </location>
</feature>
<keyword evidence="4 17" id="KW-0328">Glycosyltransferase</keyword>
<evidence type="ECO:0000256" key="17">
    <source>
        <dbReference type="RuleBase" id="RU368119"/>
    </source>
</evidence>
<evidence type="ECO:0000256" key="3">
    <source>
        <dbReference type="ARBA" id="ARBA00006492"/>
    </source>
</evidence>
<dbReference type="InterPro" id="IPR052261">
    <property type="entry name" value="Glycosyltransferase_13"/>
</dbReference>
<evidence type="ECO:0000256" key="9">
    <source>
        <dbReference type="ARBA" id="ARBA00022989"/>
    </source>
</evidence>
<dbReference type="SUPFAM" id="SSF53448">
    <property type="entry name" value="Nucleotide-diphospho-sugar transferases"/>
    <property type="match status" value="1"/>
</dbReference>
<evidence type="ECO:0000256" key="16">
    <source>
        <dbReference type="ARBA" id="ARBA00049421"/>
    </source>
</evidence>
<reference evidence="19" key="2">
    <citation type="submission" date="2015-08" db="UniProtKB">
        <authorList>
            <consortium name="WormBaseParasite"/>
        </authorList>
    </citation>
    <scope>IDENTIFICATION</scope>
</reference>
<accession>A0A0K0FKB2</accession>
<keyword evidence="10 17" id="KW-0333">Golgi apparatus</keyword>
<evidence type="ECO:0000256" key="15">
    <source>
        <dbReference type="ARBA" id="ARBA00041712"/>
    </source>
</evidence>
<dbReference type="GO" id="GO:0000139">
    <property type="term" value="C:Golgi membrane"/>
    <property type="evidence" value="ECO:0007669"/>
    <property type="project" value="UniProtKB-SubCell"/>
</dbReference>
<keyword evidence="12 17" id="KW-0464">Manganese</keyword>
<keyword evidence="18" id="KW-1185">Reference proteome</keyword>
<evidence type="ECO:0000313" key="18">
    <source>
        <dbReference type="Proteomes" id="UP000035680"/>
    </source>
</evidence>